<sequence>MIIALPRTHTRIRGSTMLESATHVGLQAADGPLSLDRFGAESARIGRGIADQYHRYHIETEEVDDADPLPHRFLVKVGKVGLAK</sequence>
<name>A0A382LYS2_9ZZZZ</name>
<evidence type="ECO:0000313" key="1">
    <source>
        <dbReference type="EMBL" id="SVC40517.1"/>
    </source>
</evidence>
<reference evidence="1" key="1">
    <citation type="submission" date="2018-05" db="EMBL/GenBank/DDBJ databases">
        <authorList>
            <person name="Lanie J.A."/>
            <person name="Ng W.-L."/>
            <person name="Kazmierczak K.M."/>
            <person name="Andrzejewski T.M."/>
            <person name="Davidsen T.M."/>
            <person name="Wayne K.J."/>
            <person name="Tettelin H."/>
            <person name="Glass J.I."/>
            <person name="Rusch D."/>
            <person name="Podicherti R."/>
            <person name="Tsui H.-C.T."/>
            <person name="Winkler M.E."/>
        </authorList>
    </citation>
    <scope>NUCLEOTIDE SEQUENCE</scope>
</reference>
<organism evidence="1">
    <name type="scientific">marine metagenome</name>
    <dbReference type="NCBI Taxonomy" id="408172"/>
    <lineage>
        <taxon>unclassified sequences</taxon>
        <taxon>metagenomes</taxon>
        <taxon>ecological metagenomes</taxon>
    </lineage>
</organism>
<gene>
    <name evidence="1" type="ORF">METZ01_LOCUS293371</name>
</gene>
<dbReference type="EMBL" id="UINC01089429">
    <property type="protein sequence ID" value="SVC40517.1"/>
    <property type="molecule type" value="Genomic_DNA"/>
</dbReference>
<feature type="non-terminal residue" evidence="1">
    <location>
        <position position="84"/>
    </location>
</feature>
<accession>A0A382LYS2</accession>
<protein>
    <submittedName>
        <fullName evidence="1">Uncharacterized protein</fullName>
    </submittedName>
</protein>
<proteinExistence type="predicted"/>
<dbReference type="AlphaFoldDB" id="A0A382LYS2"/>